<reference evidence="3 4" key="1">
    <citation type="submission" date="2014-02" db="EMBL/GenBank/DDBJ databases">
        <title>The genome sequence of the entomopathogenic fungus Metarhizium robertsii ARSEF 2575.</title>
        <authorList>
            <person name="Giuliano Garisto Donzelli B."/>
            <person name="Roe B.A."/>
            <person name="Macmil S.L."/>
            <person name="Krasnoff S.B."/>
            <person name="Gibson D.M."/>
        </authorList>
    </citation>
    <scope>NUCLEOTIDE SEQUENCE [LARGE SCALE GENOMIC DNA]</scope>
    <source>
        <strain evidence="3 4">ARSEF 2575</strain>
    </source>
</reference>
<dbReference type="ESTHER" id="metan-a0a086npb7">
    <property type="family name" value="Fungal_carboxylesterase_lipase"/>
</dbReference>
<evidence type="ECO:0000256" key="1">
    <source>
        <dbReference type="SAM" id="SignalP"/>
    </source>
</evidence>
<name>A0A0A1UNM8_9HYPO</name>
<comment type="caution">
    <text evidence="3">The sequence shown here is derived from an EMBL/GenBank/DDBJ whole genome shotgun (WGS) entry which is preliminary data.</text>
</comment>
<feature type="signal peptide" evidence="1">
    <location>
        <begin position="1"/>
        <end position="18"/>
    </location>
</feature>
<keyword evidence="1" id="KW-0732">Signal</keyword>
<accession>A0A0A1UNM8</accession>
<feature type="chain" id="PRO_5001991754" evidence="1">
    <location>
        <begin position="19"/>
        <end position="598"/>
    </location>
</feature>
<feature type="domain" description="Carboxylesterase type B" evidence="2">
    <location>
        <begin position="63"/>
        <end position="584"/>
    </location>
</feature>
<dbReference type="Pfam" id="PF00135">
    <property type="entry name" value="COesterase"/>
    <property type="match status" value="1"/>
</dbReference>
<dbReference type="EMBL" id="JELW01000043">
    <property type="protein sequence ID" value="EXU96888.1"/>
    <property type="molecule type" value="Genomic_DNA"/>
</dbReference>
<proteinExistence type="predicted"/>
<evidence type="ECO:0000259" key="2">
    <source>
        <dbReference type="Pfam" id="PF00135"/>
    </source>
</evidence>
<gene>
    <name evidence="3" type="ORF">X797_009971</name>
</gene>
<dbReference type="Gene3D" id="3.40.50.1820">
    <property type="entry name" value="alpha/beta hydrolase"/>
    <property type="match status" value="1"/>
</dbReference>
<dbReference type="Proteomes" id="UP000030151">
    <property type="component" value="Unassembled WGS sequence"/>
</dbReference>
<organism evidence="3 4">
    <name type="scientific">Metarhizium robertsii</name>
    <dbReference type="NCBI Taxonomy" id="568076"/>
    <lineage>
        <taxon>Eukaryota</taxon>
        <taxon>Fungi</taxon>
        <taxon>Dikarya</taxon>
        <taxon>Ascomycota</taxon>
        <taxon>Pezizomycotina</taxon>
        <taxon>Sordariomycetes</taxon>
        <taxon>Hypocreomycetidae</taxon>
        <taxon>Hypocreales</taxon>
        <taxon>Clavicipitaceae</taxon>
        <taxon>Metarhizium</taxon>
    </lineage>
</organism>
<dbReference type="InterPro" id="IPR029058">
    <property type="entry name" value="AB_hydrolase_fold"/>
</dbReference>
<dbReference type="SUPFAM" id="SSF53474">
    <property type="entry name" value="alpha/beta-Hydrolases"/>
    <property type="match status" value="1"/>
</dbReference>
<dbReference type="InterPro" id="IPR050309">
    <property type="entry name" value="Type-B_Carboxylest/Lipase"/>
</dbReference>
<evidence type="ECO:0000313" key="4">
    <source>
        <dbReference type="Proteomes" id="UP000030151"/>
    </source>
</evidence>
<dbReference type="OrthoDB" id="3200163at2759"/>
<sequence>MPGIYWAIISTLAGVAIAQGNSSTLFSASKLFSGGPSPIILQTTWACRERLRSQWHKTNLLPGIPYAKAPRFDHSQLFNQNLGGVQDASDYGPACPQHNIVSAFAPSDLGLGLVGGFIESLPFFQKILKQDEDCLYINIQRPQNESLEGLPVLAWIHGGGFELGSSSAVGLETTAVTGIFYQGANIVKRSIDMGQPVVFASFNYRLAHFGFTASREFDEAGLLNLGFEDQRNALRWIQKHIASVGNYKHPTLTWTTLTRSWSVSGHLVANNGDNEGLFRAAMGLSGGPLKVDGPERQQGMFDDMVRFVGCDSAADKINCLRKAPYEKIYQHMQTINSLIGFRSLASAWTLRPDGKFFPQSPDKLAAAGRIANVPVLYGDMRDEGTLFSLINQLNLTTTADIKEYFKTYWWPAVTEQQLNRLMELYPQDPTKGSPYGTGLLYAIPPQYKRLSSLIGDYSFEAQRRALLQKVAAPKWNYLIEASIPLRGAENTILRPLIGAGDIPILGSFHGADVALYWFNTLPDTISLNSHHLLGVLVSFVNHLDPNRHKMDGLPNWPQWDGQNKKTMRFRERGPDVMTDNYREMGINYINEIGDSLRI</sequence>
<dbReference type="InterPro" id="IPR002018">
    <property type="entry name" value="CarbesteraseB"/>
</dbReference>
<protein>
    <submittedName>
        <fullName evidence="3">Carboxylesterase/lipase domain protein</fullName>
    </submittedName>
</protein>
<dbReference type="HOGENOM" id="CLU_006586_10_6_1"/>
<dbReference type="PANTHER" id="PTHR11559">
    <property type="entry name" value="CARBOXYLESTERASE"/>
    <property type="match status" value="1"/>
</dbReference>
<evidence type="ECO:0000313" key="3">
    <source>
        <dbReference type="EMBL" id="EXU96888.1"/>
    </source>
</evidence>
<dbReference type="AlphaFoldDB" id="A0A0A1UNM8"/>